<organism evidence="2">
    <name type="scientific">Aphanomyces invadans</name>
    <dbReference type="NCBI Taxonomy" id="157072"/>
    <lineage>
        <taxon>Eukaryota</taxon>
        <taxon>Sar</taxon>
        <taxon>Stramenopiles</taxon>
        <taxon>Oomycota</taxon>
        <taxon>Saprolegniomycetes</taxon>
        <taxon>Saprolegniales</taxon>
        <taxon>Verrucalvaceae</taxon>
        <taxon>Aphanomyces</taxon>
    </lineage>
</organism>
<reference evidence="2" key="1">
    <citation type="submission" date="2013-12" db="EMBL/GenBank/DDBJ databases">
        <title>The Genome Sequence of Aphanomyces invadans NJM9701.</title>
        <authorList>
            <consortium name="The Broad Institute Genomics Platform"/>
            <person name="Russ C."/>
            <person name="Tyler B."/>
            <person name="van West P."/>
            <person name="Dieguez-Uribeondo J."/>
            <person name="Young S.K."/>
            <person name="Zeng Q."/>
            <person name="Gargeya S."/>
            <person name="Fitzgerald M."/>
            <person name="Abouelleil A."/>
            <person name="Alvarado L."/>
            <person name="Chapman S.B."/>
            <person name="Gainer-Dewar J."/>
            <person name="Goldberg J."/>
            <person name="Griggs A."/>
            <person name="Gujja S."/>
            <person name="Hansen M."/>
            <person name="Howarth C."/>
            <person name="Imamovic A."/>
            <person name="Ireland A."/>
            <person name="Larimer J."/>
            <person name="McCowan C."/>
            <person name="Murphy C."/>
            <person name="Pearson M."/>
            <person name="Poon T.W."/>
            <person name="Priest M."/>
            <person name="Roberts A."/>
            <person name="Saif S."/>
            <person name="Shea T."/>
            <person name="Sykes S."/>
            <person name="Wortman J."/>
            <person name="Nusbaum C."/>
            <person name="Birren B."/>
        </authorList>
    </citation>
    <scope>NUCLEOTIDE SEQUENCE [LARGE SCALE GENOMIC DNA]</scope>
    <source>
        <strain evidence="2">NJM9701</strain>
    </source>
</reference>
<protein>
    <submittedName>
        <fullName evidence="2">Uncharacterized protein</fullName>
    </submittedName>
</protein>
<feature type="region of interest" description="Disordered" evidence="1">
    <location>
        <begin position="97"/>
        <end position="143"/>
    </location>
</feature>
<feature type="compositionally biased region" description="Low complexity" evidence="1">
    <location>
        <begin position="97"/>
        <end position="118"/>
    </location>
</feature>
<gene>
    <name evidence="2" type="ORF">H310_04387</name>
</gene>
<evidence type="ECO:0000313" key="2">
    <source>
        <dbReference type="EMBL" id="ETW03979.1"/>
    </source>
</evidence>
<accession>A0A024UCJ7</accession>
<dbReference type="AlphaFoldDB" id="A0A024UCJ7"/>
<name>A0A024UCJ7_9STRA</name>
<sequence length="239" mass="26878">MKRAVPTRTSADPARVPILYPRPDYIPIARGVDDAMTRSPTPPTMGWDHAAPPPSLVHLDNLASKRPRWNESAWVQDRRRDNDQLPPMIPMTTHALHTTRTTSAAPIAPAESDPSSDGESGDKDDDNEPLTKLHASKKRNRMKDEIDALRKEIGSMTRHLEWLRMNQMHQSAHQTAPIWADIAKQQAHELARVMAENQHLRHALEQHLDIAQEYIDTIIPKSPPPVDTVTAALPIIMCL</sequence>
<dbReference type="RefSeq" id="XP_008866935.1">
    <property type="nucleotide sequence ID" value="XM_008868713.1"/>
</dbReference>
<dbReference type="VEuPathDB" id="FungiDB:H310_04387"/>
<proteinExistence type="predicted"/>
<dbReference type="GeneID" id="20081437"/>
<dbReference type="EMBL" id="KI913958">
    <property type="protein sequence ID" value="ETW03979.1"/>
    <property type="molecule type" value="Genomic_DNA"/>
</dbReference>
<dbReference type="OrthoDB" id="76044at2759"/>
<evidence type="ECO:0000256" key="1">
    <source>
        <dbReference type="SAM" id="MobiDB-lite"/>
    </source>
</evidence>